<dbReference type="PROSITE" id="PS50928">
    <property type="entry name" value="ABC_TM1"/>
    <property type="match status" value="1"/>
</dbReference>
<dbReference type="Pfam" id="PF00528">
    <property type="entry name" value="BPD_transp_1"/>
    <property type="match status" value="1"/>
</dbReference>
<dbReference type="GO" id="GO:0022857">
    <property type="term" value="F:transmembrane transporter activity"/>
    <property type="evidence" value="ECO:0007669"/>
    <property type="project" value="InterPro"/>
</dbReference>
<evidence type="ECO:0000256" key="6">
    <source>
        <dbReference type="ARBA" id="ARBA00022475"/>
    </source>
</evidence>
<name>A0A0C1QFU0_9RICK</name>
<feature type="transmembrane region" description="Helical" evidence="11">
    <location>
        <begin position="54"/>
        <end position="75"/>
    </location>
</feature>
<dbReference type="GO" id="GO:0043190">
    <property type="term" value="C:ATP-binding cassette (ABC) transporter complex"/>
    <property type="evidence" value="ECO:0007669"/>
    <property type="project" value="InterPro"/>
</dbReference>
<accession>A0A0C1QFU0</accession>
<dbReference type="SUPFAM" id="SSF161098">
    <property type="entry name" value="MetI-like"/>
    <property type="match status" value="1"/>
</dbReference>
<evidence type="ECO:0000256" key="8">
    <source>
        <dbReference type="ARBA" id="ARBA00022970"/>
    </source>
</evidence>
<keyword evidence="9 11" id="KW-1133">Transmembrane helix</keyword>
<keyword evidence="6" id="KW-1003">Cell membrane</keyword>
<dbReference type="STRING" id="86105.NF27_HS00210"/>
<feature type="domain" description="ABC transmembrane type-1" evidence="12">
    <location>
        <begin position="16"/>
        <end position="205"/>
    </location>
</feature>
<evidence type="ECO:0000256" key="3">
    <source>
        <dbReference type="ARBA" id="ARBA00010072"/>
    </source>
</evidence>
<keyword evidence="8" id="KW-0029">Amino-acid transport</keyword>
<organism evidence="13 14">
    <name type="scientific">Candidatus Jidaibacter acanthamoebae</name>
    <dbReference type="NCBI Taxonomy" id="86105"/>
    <lineage>
        <taxon>Bacteria</taxon>
        <taxon>Pseudomonadati</taxon>
        <taxon>Pseudomonadota</taxon>
        <taxon>Alphaproteobacteria</taxon>
        <taxon>Rickettsiales</taxon>
        <taxon>Candidatus Midichloriaceae</taxon>
        <taxon>Candidatus Jidaibacter</taxon>
    </lineage>
</organism>
<dbReference type="PANTHER" id="PTHR30614:SF20">
    <property type="entry name" value="GLUTAMINE TRANSPORT SYSTEM PERMEASE PROTEIN GLNP"/>
    <property type="match status" value="1"/>
</dbReference>
<dbReference type="AlphaFoldDB" id="A0A0C1QFU0"/>
<proteinExistence type="inferred from homology"/>
<evidence type="ECO:0000256" key="5">
    <source>
        <dbReference type="ARBA" id="ARBA00022448"/>
    </source>
</evidence>
<evidence type="ECO:0000256" key="11">
    <source>
        <dbReference type="RuleBase" id="RU363032"/>
    </source>
</evidence>
<reference evidence="13 14" key="1">
    <citation type="submission" date="2014-11" db="EMBL/GenBank/DDBJ databases">
        <title>A Rickettsiales Symbiont of Amoebae With Ancient Features.</title>
        <authorList>
            <person name="Schulz F."/>
            <person name="Martijn J."/>
            <person name="Wascher F."/>
            <person name="Kostanjsek R."/>
            <person name="Ettema T.J."/>
            <person name="Horn M."/>
        </authorList>
    </citation>
    <scope>NUCLEOTIDE SEQUENCE [LARGE SCALE GENOMIC DNA]</scope>
    <source>
        <strain evidence="13 14">UWC36</strain>
    </source>
</reference>
<dbReference type="GO" id="GO:0006865">
    <property type="term" value="P:amino acid transport"/>
    <property type="evidence" value="ECO:0007669"/>
    <property type="project" value="UniProtKB-KW"/>
</dbReference>
<feature type="transmembrane region" description="Helical" evidence="11">
    <location>
        <begin position="181"/>
        <end position="205"/>
    </location>
</feature>
<evidence type="ECO:0000259" key="12">
    <source>
        <dbReference type="PROSITE" id="PS50928"/>
    </source>
</evidence>
<dbReference type="InterPro" id="IPR035906">
    <property type="entry name" value="MetI-like_sf"/>
</dbReference>
<dbReference type="Proteomes" id="UP000031258">
    <property type="component" value="Unassembled WGS sequence"/>
</dbReference>
<dbReference type="Gene3D" id="1.10.3720.10">
    <property type="entry name" value="MetI-like"/>
    <property type="match status" value="1"/>
</dbReference>
<evidence type="ECO:0000256" key="1">
    <source>
        <dbReference type="ARBA" id="ARBA00003159"/>
    </source>
</evidence>
<dbReference type="InterPro" id="IPR010065">
    <property type="entry name" value="AA_ABC_transptr_permease_3TM"/>
</dbReference>
<comment type="similarity">
    <text evidence="3">Belongs to the binding-protein-dependent transport system permease family. HisMQ subfamily.</text>
</comment>
<dbReference type="RefSeq" id="WP_039458564.1">
    <property type="nucleotide sequence ID" value="NZ_JSWE01000186.1"/>
</dbReference>
<dbReference type="OrthoDB" id="7190458at2"/>
<comment type="subcellular location">
    <subcellularLocation>
        <location evidence="2">Cell inner membrane</location>
        <topology evidence="2">Multi-pass membrane protein</topology>
    </subcellularLocation>
    <subcellularLocation>
        <location evidence="11">Cell membrane</location>
        <topology evidence="11">Multi-pass membrane protein</topology>
    </subcellularLocation>
</comment>
<evidence type="ECO:0000256" key="7">
    <source>
        <dbReference type="ARBA" id="ARBA00022692"/>
    </source>
</evidence>
<dbReference type="PATRIC" id="fig|86105.3.peg.1730"/>
<dbReference type="PANTHER" id="PTHR30614">
    <property type="entry name" value="MEMBRANE COMPONENT OF AMINO ACID ABC TRANSPORTER"/>
    <property type="match status" value="1"/>
</dbReference>
<dbReference type="CDD" id="cd06261">
    <property type="entry name" value="TM_PBP2"/>
    <property type="match status" value="1"/>
</dbReference>
<evidence type="ECO:0000256" key="2">
    <source>
        <dbReference type="ARBA" id="ARBA00004429"/>
    </source>
</evidence>
<feature type="transmembrane region" description="Helical" evidence="11">
    <location>
        <begin position="81"/>
        <end position="102"/>
    </location>
</feature>
<keyword evidence="7 11" id="KW-0812">Transmembrane</keyword>
<comment type="caution">
    <text evidence="13">The sequence shown here is derived from an EMBL/GenBank/DDBJ whole genome shotgun (WGS) entry which is preliminary data.</text>
</comment>
<dbReference type="NCBIfam" id="TIGR01726">
    <property type="entry name" value="HEQRo_perm_3TM"/>
    <property type="match status" value="1"/>
</dbReference>
<comment type="function">
    <text evidence="1">Part of the binding-protein-dependent transport system for glutamine; probably responsible for the translocation of the substrate across the membrane.</text>
</comment>
<evidence type="ECO:0000256" key="4">
    <source>
        <dbReference type="ARBA" id="ARBA00016506"/>
    </source>
</evidence>
<evidence type="ECO:0000313" key="13">
    <source>
        <dbReference type="EMBL" id="KIE04434.1"/>
    </source>
</evidence>
<feature type="transmembrane region" description="Helical" evidence="11">
    <location>
        <begin position="20"/>
        <end position="42"/>
    </location>
</feature>
<sequence length="217" mass="24113">MTNYDFQWVLYIVEGITITLQYSLTSVFIGFFLGIIFAFVILSENKVLSFPVKLYVSIIRGTPLLLQLSIVYFAVPALTGYKISAFASGVIAFSINSSAYICNIIRAGVQAIDKGQFEAAGVLNIPYFFMMKDIILPQALKNILPALINEVAGMIKESSIIAIIGEADLMRRAQVVAAEQYTYFAPLVVAGICYYILVITLTYFAKILETRLHAKYK</sequence>
<dbReference type="InterPro" id="IPR043429">
    <property type="entry name" value="ArtM/GltK/GlnP/TcyL/YhdX-like"/>
</dbReference>
<keyword evidence="10 11" id="KW-0472">Membrane</keyword>
<evidence type="ECO:0000256" key="9">
    <source>
        <dbReference type="ARBA" id="ARBA00022989"/>
    </source>
</evidence>
<evidence type="ECO:0000313" key="14">
    <source>
        <dbReference type="Proteomes" id="UP000031258"/>
    </source>
</evidence>
<protein>
    <recommendedName>
        <fullName evidence="4">Putative glutamine transport system permease protein GlnP</fullName>
    </recommendedName>
</protein>
<dbReference type="EMBL" id="JSWE01000186">
    <property type="protein sequence ID" value="KIE04434.1"/>
    <property type="molecule type" value="Genomic_DNA"/>
</dbReference>
<keyword evidence="5 11" id="KW-0813">Transport</keyword>
<keyword evidence="14" id="KW-1185">Reference proteome</keyword>
<gene>
    <name evidence="13" type="primary">glnP_2</name>
    <name evidence="13" type="ORF">NF27_HS00210</name>
</gene>
<evidence type="ECO:0000256" key="10">
    <source>
        <dbReference type="ARBA" id="ARBA00023136"/>
    </source>
</evidence>
<dbReference type="InterPro" id="IPR000515">
    <property type="entry name" value="MetI-like"/>
</dbReference>